<dbReference type="OrthoDB" id="273432at2759"/>
<dbReference type="VEuPathDB" id="TriTrypDB:LdBPK_250150.1"/>
<accession>A0A3Q8ID38</accession>
<dbReference type="EMBL" id="CP029524">
    <property type="protein sequence ID" value="AYU79345.1"/>
    <property type="molecule type" value="Genomic_DNA"/>
</dbReference>
<feature type="region of interest" description="Disordered" evidence="1">
    <location>
        <begin position="265"/>
        <end position="286"/>
    </location>
</feature>
<feature type="region of interest" description="Disordered" evidence="1">
    <location>
        <begin position="156"/>
        <end position="184"/>
    </location>
</feature>
<dbReference type="VEuPathDB" id="TriTrypDB:LDHU3_25.0210"/>
<evidence type="ECO:0000313" key="2">
    <source>
        <dbReference type="EMBL" id="AYU79345.1"/>
    </source>
</evidence>
<reference evidence="2 3" key="1">
    <citation type="journal article" date="2018" name="Sci. Rep.">
        <title>A complete Leishmania donovani reference genome identifies novel genetic variations associated with virulence.</title>
        <authorList>
            <person name="Lypaczewski P."/>
            <person name="Hoshizaki J."/>
            <person name="Zhang W.-W."/>
            <person name="McCall L.-I."/>
            <person name="Torcivia-Rodriguez J."/>
            <person name="Simonyan V."/>
            <person name="Kaur A."/>
            <person name="Dewar K."/>
            <person name="Matlashewski G."/>
        </authorList>
    </citation>
    <scope>NUCLEOTIDE SEQUENCE [LARGE SCALE GENOMIC DNA]</scope>
    <source>
        <strain evidence="2 3">LdCL</strain>
    </source>
</reference>
<dbReference type="AlphaFoldDB" id="A0A3Q8ID38"/>
<evidence type="ECO:0000256" key="1">
    <source>
        <dbReference type="SAM" id="MobiDB-lite"/>
    </source>
</evidence>
<name>A0A3Q8ID38_LEIDO</name>
<protein>
    <submittedName>
        <fullName evidence="2">Uncharacterized protein</fullName>
    </submittedName>
</protein>
<dbReference type="VEuPathDB" id="TriTrypDB:LdCL_250006600"/>
<dbReference type="Proteomes" id="UP000274082">
    <property type="component" value="Chromosome 25"/>
</dbReference>
<proteinExistence type="predicted"/>
<gene>
    <name evidence="2" type="ORF">LdCL_250006600</name>
</gene>
<organism evidence="2 3">
    <name type="scientific">Leishmania donovani</name>
    <dbReference type="NCBI Taxonomy" id="5661"/>
    <lineage>
        <taxon>Eukaryota</taxon>
        <taxon>Discoba</taxon>
        <taxon>Euglenozoa</taxon>
        <taxon>Kinetoplastea</taxon>
        <taxon>Metakinetoplastina</taxon>
        <taxon>Trypanosomatida</taxon>
        <taxon>Trypanosomatidae</taxon>
        <taxon>Leishmaniinae</taxon>
        <taxon>Leishmania</taxon>
    </lineage>
</organism>
<sequence>MDSTDAATTTAWAFAAAPAEGVPALELLVNEYAWLSALPFDDLLTHSGSHQGRLTGARELMSSLLSVSMPCPSPAQVSLYVVLASRVYVALFLDTVERKRRLLRSEKLDTFACVDEGCFLARVHATMQAWTRDLVPILVRSVLPCLHLRDAEPTTVRASNPLDRSPSASGLASDDDTESKPSEQRRDLLEALHVYRVREELVRLVVALRRTTGDEDDSAAALLLAAYATLCSTEVCPSVALPRPPLRGSTTATLQQWRARVLQEMSPTTPRNVAAGRGAASETEVDGDLGTSFTRCLARLRGVAGEVHCYPSGDSLSFALAALQASGLSGGHGGKLHLADVERGTEPPDSTAASLAAEHDREVEACTLVALDAVDAHSGEASAGSPEEYFSLPLCRQGALLLLADVLRHQLTAAEHPSFAYSVSASSLLLGVADAYIVALRCARSAAVLLRHLLFLHDLLSAVPKHTLCSAEEAQHRELRDCGQRVLDSCHTRRYESFFDIARELLTISALCPVDEHRRMARTVALELLERLEERTRVRMHGSLMALCPYPSIARFFLEELLHEWRAAKSESDHLAERQASPVHSLMPLAIRECVQAFLTQVSMGTSGFVDPLVVALNFVRVEVCQQAWIRSLCTPAAMSAAGDRDASVRCAWCQLLRALREQLLPRCHTLMANAATVSEEHPTKSFAVEVSLTPLDVFSLSCAVEGLEEVLA</sequence>
<evidence type="ECO:0000313" key="3">
    <source>
        <dbReference type="Proteomes" id="UP000274082"/>
    </source>
</evidence>
<keyword evidence="3" id="KW-1185">Reference proteome</keyword>